<evidence type="ECO:0000256" key="2">
    <source>
        <dbReference type="ARBA" id="ARBA00022989"/>
    </source>
</evidence>
<accession>A0ABD3AVD4</accession>
<reference evidence="5 6" key="1">
    <citation type="submission" date="2024-11" db="EMBL/GenBank/DDBJ databases">
        <title>A near-complete genome assembly of Cinchona calisaya.</title>
        <authorList>
            <person name="Lian D.C."/>
            <person name="Zhao X.W."/>
            <person name="Wei L."/>
        </authorList>
    </citation>
    <scope>NUCLEOTIDE SEQUENCE [LARGE SCALE GENOMIC DNA]</scope>
    <source>
        <tissue evidence="5">Nenye</tissue>
    </source>
</reference>
<dbReference type="InterPro" id="IPR030184">
    <property type="entry name" value="WAT1-related"/>
</dbReference>
<keyword evidence="1 4" id="KW-0812">Transmembrane</keyword>
<protein>
    <recommendedName>
        <fullName evidence="7">WAT1-related protein</fullName>
    </recommendedName>
</protein>
<evidence type="ECO:0000256" key="4">
    <source>
        <dbReference type="SAM" id="Phobius"/>
    </source>
</evidence>
<feature type="transmembrane region" description="Helical" evidence="4">
    <location>
        <begin position="143"/>
        <end position="162"/>
    </location>
</feature>
<keyword evidence="2 4" id="KW-1133">Transmembrane helix</keyword>
<name>A0ABD3AVD4_9GENT</name>
<evidence type="ECO:0000313" key="6">
    <source>
        <dbReference type="Proteomes" id="UP001630127"/>
    </source>
</evidence>
<sequence length="311" mass="34132">MPFLTFSFLVQFFLLALVGISANQGFYILGLYYASPTFASAMQNSLPAITFIIASSMGLEQVNIARRDGLAKILRTIASVGCATMSSCGAGHGAVFACLGIAYLGLAGWFFRGLCLQELSSRSKLGVFRKEVQSLLPSSSQLLLRHMIVGAALIVVGLYLVLRGKTKEKRLENQADPRPCLPPCSSSSTKIMPYIFLKSAALSLFLPILKFNLMLANSVDNVGIDWMLIGSRGQELGILRCSRFDTGNWVTCSRGEEWEVVYSLSPHLLPSDSPFFAQVFQYSKSIRISTHEYALHLIMYRTGELAVSILT</sequence>
<evidence type="ECO:0000256" key="3">
    <source>
        <dbReference type="ARBA" id="ARBA00023136"/>
    </source>
</evidence>
<comment type="caution">
    <text evidence="5">The sequence shown here is derived from an EMBL/GenBank/DDBJ whole genome shotgun (WGS) entry which is preliminary data.</text>
</comment>
<keyword evidence="3 4" id="KW-0472">Membrane</keyword>
<evidence type="ECO:0000256" key="1">
    <source>
        <dbReference type="ARBA" id="ARBA00022692"/>
    </source>
</evidence>
<dbReference type="EMBL" id="JBJUIK010000002">
    <property type="protein sequence ID" value="KAL3535184.1"/>
    <property type="molecule type" value="Genomic_DNA"/>
</dbReference>
<keyword evidence="6" id="KW-1185">Reference proteome</keyword>
<feature type="transmembrane region" description="Helical" evidence="4">
    <location>
        <begin position="77"/>
        <end position="104"/>
    </location>
</feature>
<dbReference type="Proteomes" id="UP001630127">
    <property type="component" value="Unassembled WGS sequence"/>
</dbReference>
<dbReference type="PANTHER" id="PTHR31218">
    <property type="entry name" value="WAT1-RELATED PROTEIN"/>
    <property type="match status" value="1"/>
</dbReference>
<organism evidence="5 6">
    <name type="scientific">Cinchona calisaya</name>
    <dbReference type="NCBI Taxonomy" id="153742"/>
    <lineage>
        <taxon>Eukaryota</taxon>
        <taxon>Viridiplantae</taxon>
        <taxon>Streptophyta</taxon>
        <taxon>Embryophyta</taxon>
        <taxon>Tracheophyta</taxon>
        <taxon>Spermatophyta</taxon>
        <taxon>Magnoliopsida</taxon>
        <taxon>eudicotyledons</taxon>
        <taxon>Gunneridae</taxon>
        <taxon>Pentapetalae</taxon>
        <taxon>asterids</taxon>
        <taxon>lamiids</taxon>
        <taxon>Gentianales</taxon>
        <taxon>Rubiaceae</taxon>
        <taxon>Cinchonoideae</taxon>
        <taxon>Cinchoneae</taxon>
        <taxon>Cinchona</taxon>
    </lineage>
</organism>
<dbReference type="AlphaFoldDB" id="A0ABD3AVD4"/>
<evidence type="ECO:0000313" key="5">
    <source>
        <dbReference type="EMBL" id="KAL3535184.1"/>
    </source>
</evidence>
<evidence type="ECO:0008006" key="7">
    <source>
        <dbReference type="Google" id="ProtNLM"/>
    </source>
</evidence>
<proteinExistence type="predicted"/>
<gene>
    <name evidence="5" type="ORF">ACH5RR_003645</name>
</gene>